<organism evidence="1 2">
    <name type="scientific">Mycobacterium paraseoulense</name>
    <dbReference type="NCBI Taxonomy" id="590652"/>
    <lineage>
        <taxon>Bacteria</taxon>
        <taxon>Bacillati</taxon>
        <taxon>Actinomycetota</taxon>
        <taxon>Actinomycetes</taxon>
        <taxon>Mycobacteriales</taxon>
        <taxon>Mycobacteriaceae</taxon>
        <taxon>Mycobacterium</taxon>
    </lineage>
</organism>
<comment type="caution">
    <text evidence="1">The sequence shown here is derived from an EMBL/GenBank/DDBJ whole genome shotgun (WGS) entry which is preliminary data.</text>
</comment>
<sequence length="175" mass="20201">MLSETWEDQYRRMHRQYDLLKRTADQNKFEEIHEMNRARDILYHFCCDAFHLRDWILHADGQSQQIKDAVSKFLPKGNSNPPSLDLAMCADIANGFKHGKLTHPTFYTPGGPAEVVEHTQAARFPMQFPFHFSANHWKIRARASGDEYYALDVAKDAVDAWDAWLPDNGLPLPSL</sequence>
<proteinExistence type="predicted"/>
<evidence type="ECO:0000313" key="1">
    <source>
        <dbReference type="EMBL" id="ORB40257.1"/>
    </source>
</evidence>
<name>A0A1X0I9L7_9MYCO</name>
<accession>A0A1X0I9L7</accession>
<evidence type="ECO:0000313" key="2">
    <source>
        <dbReference type="Proteomes" id="UP000192513"/>
    </source>
</evidence>
<dbReference type="OrthoDB" id="4737579at2"/>
<dbReference type="AlphaFoldDB" id="A0A1X0I9L7"/>
<keyword evidence="2" id="KW-1185">Reference proteome</keyword>
<protein>
    <submittedName>
        <fullName evidence="1">Uncharacterized protein</fullName>
    </submittedName>
</protein>
<dbReference type="EMBL" id="MVIE01000016">
    <property type="protein sequence ID" value="ORB40257.1"/>
    <property type="molecule type" value="Genomic_DNA"/>
</dbReference>
<dbReference type="Proteomes" id="UP000192513">
    <property type="component" value="Unassembled WGS sequence"/>
</dbReference>
<reference evidence="1 2" key="1">
    <citation type="submission" date="2017-02" db="EMBL/GenBank/DDBJ databases">
        <title>The new phylogeny of genus Mycobacterium.</title>
        <authorList>
            <person name="Tortoli E."/>
            <person name="Trovato A."/>
            <person name="Cirillo D.M."/>
        </authorList>
    </citation>
    <scope>NUCLEOTIDE SEQUENCE [LARGE SCALE GENOMIC DNA]</scope>
    <source>
        <strain evidence="1 2">DSM 45000</strain>
    </source>
</reference>
<gene>
    <name evidence="1" type="ORF">BST39_14300</name>
</gene>
<dbReference type="RefSeq" id="WP_083172550.1">
    <property type="nucleotide sequence ID" value="NZ_AP022619.1"/>
</dbReference>